<dbReference type="RefSeq" id="YP_010655073.1">
    <property type="nucleotide sequence ID" value="NC_070819.1"/>
</dbReference>
<proteinExistence type="predicted"/>
<reference evidence="1 2" key="1">
    <citation type="submission" date="2019-05" db="EMBL/GenBank/DDBJ databases">
        <authorList>
            <person name="Burnell J."/>
            <person name="Dorr H."/>
            <person name="Griffin H."/>
            <person name="Jordan N."/>
            <person name="Molloy S.D."/>
            <person name="Garlena R.A."/>
            <person name="Russell D.A."/>
            <person name="Pope W.H."/>
            <person name="Jacobs-Sera D."/>
            <person name="Hatfull G.F."/>
        </authorList>
    </citation>
    <scope>NUCLEOTIDE SEQUENCE [LARGE SCALE GENOMIC DNA]</scope>
</reference>
<dbReference type="EMBL" id="MK967384">
    <property type="protein sequence ID" value="QDM56402.1"/>
    <property type="molecule type" value="Genomic_DNA"/>
</dbReference>
<dbReference type="KEGG" id="vg:77930929"/>
<keyword evidence="2" id="KW-1185">Reference proteome</keyword>
<protein>
    <submittedName>
        <fullName evidence="1">Uncharacterized protein</fullName>
    </submittedName>
</protein>
<name>A0A515MIA0_9CAUD</name>
<accession>A0A515MIA0</accession>
<evidence type="ECO:0000313" key="1">
    <source>
        <dbReference type="EMBL" id="QDM56402.1"/>
    </source>
</evidence>
<gene>
    <name evidence="1" type="primary">55</name>
    <name evidence="1" type="ORF">SEA_SIDIOUS_55</name>
</gene>
<sequence>MTAPAIHPAAIDAALPDLDADVACEFGDNCEQPAAWRVRVHGFRPPSQECANHTLCLCDTHQVVQRDKIENILRPGPFRCTGCDRICRQVSDVILSVVAL</sequence>
<dbReference type="Proteomes" id="UP000319161">
    <property type="component" value="Segment"/>
</dbReference>
<organism evidence="1 2">
    <name type="scientific">Gordonia phage Sidious</name>
    <dbReference type="NCBI Taxonomy" id="2591118"/>
    <lineage>
        <taxon>Viruses</taxon>
        <taxon>Duplodnaviria</taxon>
        <taxon>Heunggongvirae</taxon>
        <taxon>Uroviricota</taxon>
        <taxon>Caudoviricetes</taxon>
        <taxon>Sidiousvirus</taxon>
        <taxon>Sidiousvirus sidious</taxon>
    </lineage>
</organism>
<evidence type="ECO:0000313" key="2">
    <source>
        <dbReference type="Proteomes" id="UP000319161"/>
    </source>
</evidence>
<dbReference type="GeneID" id="77930929"/>